<evidence type="ECO:0000313" key="4">
    <source>
        <dbReference type="EMBL" id="EFX00842.1"/>
    </source>
</evidence>
<dbReference type="FunCoup" id="F0XN51">
    <property type="interactions" value="271"/>
</dbReference>
<keyword evidence="1" id="KW-0433">Leucine-rich repeat</keyword>
<dbReference type="InterPro" id="IPR032675">
    <property type="entry name" value="LRR_dom_sf"/>
</dbReference>
<dbReference type="GO" id="GO:0072357">
    <property type="term" value="C:PTW/PP1 phosphatase complex"/>
    <property type="evidence" value="ECO:0007669"/>
    <property type="project" value="EnsemblFungi"/>
</dbReference>
<dbReference type="Proteomes" id="UP000007796">
    <property type="component" value="Unassembled WGS sequence"/>
</dbReference>
<proteinExistence type="predicted"/>
<accession>F0XN51</accession>
<keyword evidence="2" id="KW-0677">Repeat</keyword>
<dbReference type="HOGENOM" id="CLU_044236_0_1_1"/>
<dbReference type="eggNOG" id="KOG0531">
    <property type="taxonomic scope" value="Eukaryota"/>
</dbReference>
<dbReference type="AlphaFoldDB" id="F0XN51"/>
<dbReference type="InterPro" id="IPR001611">
    <property type="entry name" value="Leu-rich_rpt"/>
</dbReference>
<dbReference type="InterPro" id="IPR003591">
    <property type="entry name" value="Leu-rich_rpt_typical-subtyp"/>
</dbReference>
<dbReference type="OrthoDB" id="266138at2759"/>
<protein>
    <submittedName>
        <fullName evidence="4">Protein phosphatase pp1 regulatory subunit</fullName>
    </submittedName>
</protein>
<dbReference type="PROSITE" id="PS51450">
    <property type="entry name" value="LRR"/>
    <property type="match status" value="6"/>
</dbReference>
<feature type="region of interest" description="Disordered" evidence="3">
    <location>
        <begin position="1"/>
        <end position="73"/>
    </location>
</feature>
<evidence type="ECO:0000313" key="5">
    <source>
        <dbReference type="Proteomes" id="UP000007796"/>
    </source>
</evidence>
<dbReference type="PANTHER" id="PTHR46652:SF3">
    <property type="entry name" value="LEUCINE-RICH REPEAT-CONTAINING PROTEIN 9"/>
    <property type="match status" value="1"/>
</dbReference>
<reference evidence="4 5" key="1">
    <citation type="journal article" date="2011" name="Proc. Natl. Acad. Sci. U.S.A.">
        <title>Genome and transcriptome analyses of the mountain pine beetle-fungal symbiont Grosmannia clavigera, a lodgepole pine pathogen.</title>
        <authorList>
            <person name="DiGuistini S."/>
            <person name="Wang Y."/>
            <person name="Liao N.Y."/>
            <person name="Taylor G."/>
            <person name="Tanguay P."/>
            <person name="Feau N."/>
            <person name="Henrissat B."/>
            <person name="Chan S.K."/>
            <person name="Hesse-Orce U."/>
            <person name="Alamouti S.M."/>
            <person name="Tsui C.K.M."/>
            <person name="Docking R.T."/>
            <person name="Levasseur A."/>
            <person name="Haridas S."/>
            <person name="Robertson G."/>
            <person name="Birol I."/>
            <person name="Holt R.A."/>
            <person name="Marra M.A."/>
            <person name="Hamelin R.C."/>
            <person name="Hirst M."/>
            <person name="Jones S.J.M."/>
            <person name="Bohlmann J."/>
            <person name="Breuil C."/>
        </authorList>
    </citation>
    <scope>NUCLEOTIDE SEQUENCE [LARGE SCALE GENOMIC DNA]</scope>
    <source>
        <strain evidence="5">kw1407 / UAMH 11150</strain>
    </source>
</reference>
<dbReference type="GO" id="GO:0045842">
    <property type="term" value="P:positive regulation of mitotic metaphase/anaphase transition"/>
    <property type="evidence" value="ECO:0007669"/>
    <property type="project" value="EnsemblFungi"/>
</dbReference>
<dbReference type="SMART" id="SM00369">
    <property type="entry name" value="LRR_TYP"/>
    <property type="match status" value="6"/>
</dbReference>
<dbReference type="RefSeq" id="XP_014170324.1">
    <property type="nucleotide sequence ID" value="XM_014314849.1"/>
</dbReference>
<name>F0XN51_GROCL</name>
<dbReference type="STRING" id="655863.F0XN51"/>
<gene>
    <name evidence="4" type="ORF">CMQ_1923</name>
</gene>
<dbReference type="GO" id="GO:0072542">
    <property type="term" value="F:protein phosphatase activator activity"/>
    <property type="evidence" value="ECO:0007669"/>
    <property type="project" value="EnsemblFungi"/>
</dbReference>
<dbReference type="Pfam" id="PF12799">
    <property type="entry name" value="LRR_4"/>
    <property type="match status" value="2"/>
</dbReference>
<dbReference type="InterPro" id="IPR050836">
    <property type="entry name" value="SDS22/Internalin_LRR"/>
</dbReference>
<evidence type="ECO:0000256" key="3">
    <source>
        <dbReference type="SAM" id="MobiDB-lite"/>
    </source>
</evidence>
<dbReference type="Pfam" id="PF13855">
    <property type="entry name" value="LRR_8"/>
    <property type="match status" value="1"/>
</dbReference>
<sequence length="438" mass="47946">MTSDKETHGESGTAPSQDESVSTSSASTPVLVSTAATHIALADGTETVPNTEPEDGQGPLASPSLRNSKGWDGKLRLPKKTAVLANPEALSDPEYSDEDNVVPGETISADEDILDGEDPETDEIFCTHSRVRSIDALHLERFTCCQRLCLRQNSIQRLDSPDATPGQGLAALAGCLKELDMYDNLIAHMRGVETLPGLTSLDLSFNKIKHIKHLAGLRELTDLFLVANKIGKIEGLETLTRMRMLELGSNRIREIRGLDGLVALEELWLAKNKITDLSGLDGLPRLRLLSLQSNRISDLSPLRVVSTLEELYLSHNLLESVASLSVDETKTSETDGKASDDKTAATSILPNLRTLDIGNNKITSLQGIGGLHKLEELWASYNLLNDFTDVERNMADKSSLETVYFEGNPLQLRAPALYRNKVRLVLPQVKQIDATYVR</sequence>
<dbReference type="GeneID" id="25974855"/>
<organism evidence="5">
    <name type="scientific">Grosmannia clavigera (strain kw1407 / UAMH 11150)</name>
    <name type="common">Blue stain fungus</name>
    <name type="synonym">Graphiocladiella clavigera</name>
    <dbReference type="NCBI Taxonomy" id="655863"/>
    <lineage>
        <taxon>Eukaryota</taxon>
        <taxon>Fungi</taxon>
        <taxon>Dikarya</taxon>
        <taxon>Ascomycota</taxon>
        <taxon>Pezizomycotina</taxon>
        <taxon>Sordariomycetes</taxon>
        <taxon>Sordariomycetidae</taxon>
        <taxon>Ophiostomatales</taxon>
        <taxon>Ophiostomataceae</taxon>
        <taxon>Leptographium</taxon>
    </lineage>
</organism>
<feature type="compositionally biased region" description="Polar residues" evidence="3">
    <location>
        <begin position="13"/>
        <end position="36"/>
    </location>
</feature>
<evidence type="ECO:0000256" key="1">
    <source>
        <dbReference type="ARBA" id="ARBA00022614"/>
    </source>
</evidence>
<dbReference type="EMBL" id="GL629795">
    <property type="protein sequence ID" value="EFX00842.1"/>
    <property type="molecule type" value="Genomic_DNA"/>
</dbReference>
<dbReference type="GO" id="GO:0005634">
    <property type="term" value="C:nucleus"/>
    <property type="evidence" value="ECO:0007669"/>
    <property type="project" value="EnsemblFungi"/>
</dbReference>
<dbReference type="SMART" id="SM00365">
    <property type="entry name" value="LRR_SD22"/>
    <property type="match status" value="10"/>
</dbReference>
<dbReference type="SUPFAM" id="SSF52058">
    <property type="entry name" value="L domain-like"/>
    <property type="match status" value="1"/>
</dbReference>
<dbReference type="InterPro" id="IPR025875">
    <property type="entry name" value="Leu-rich_rpt_4"/>
</dbReference>
<dbReference type="PANTHER" id="PTHR46652">
    <property type="entry name" value="LEUCINE-RICH REPEAT AND IQ DOMAIN-CONTAINING PROTEIN 1-RELATED"/>
    <property type="match status" value="1"/>
</dbReference>
<evidence type="ECO:0000256" key="2">
    <source>
        <dbReference type="ARBA" id="ARBA00022737"/>
    </source>
</evidence>
<keyword evidence="5" id="KW-1185">Reference proteome</keyword>
<dbReference type="InParanoid" id="F0XN51"/>
<dbReference type="Gene3D" id="3.80.10.10">
    <property type="entry name" value="Ribonuclease Inhibitor"/>
    <property type="match status" value="3"/>
</dbReference>